<proteinExistence type="predicted"/>
<name>A0A9I9EHX6_CUCME</name>
<dbReference type="AlphaFoldDB" id="A0A9I9EHX6"/>
<organism evidence="1">
    <name type="scientific">Cucumis melo</name>
    <name type="common">Muskmelon</name>
    <dbReference type="NCBI Taxonomy" id="3656"/>
    <lineage>
        <taxon>Eukaryota</taxon>
        <taxon>Viridiplantae</taxon>
        <taxon>Streptophyta</taxon>
        <taxon>Embryophyta</taxon>
        <taxon>Tracheophyta</taxon>
        <taxon>Spermatophyta</taxon>
        <taxon>Magnoliopsida</taxon>
        <taxon>eudicotyledons</taxon>
        <taxon>Gunneridae</taxon>
        <taxon>Pentapetalae</taxon>
        <taxon>rosids</taxon>
        <taxon>fabids</taxon>
        <taxon>Cucurbitales</taxon>
        <taxon>Cucurbitaceae</taxon>
        <taxon>Benincaseae</taxon>
        <taxon>Cucumis</taxon>
    </lineage>
</organism>
<accession>A0A9I9EHX6</accession>
<sequence length="155" mass="16648">MEKQLWNPTTLGGGGSNKFSVSSFGDFPSLLLRPSTPTVISILLPVAHLISLSTRLVLLCSVYPPYGRSPSRRFSHSTPSISLTASLSSTPLISGSTDSKLQNISISDLSHSELQAKEFSISNGVLGSKRMGAEWARGQAYGKDYVNNFHSCASR</sequence>
<evidence type="ECO:0000313" key="1">
    <source>
        <dbReference type="EnsemblPlants" id="MELO3C033992.2.1"/>
    </source>
</evidence>
<protein>
    <submittedName>
        <fullName evidence="1">Uncharacterized protein</fullName>
    </submittedName>
</protein>
<reference evidence="1" key="1">
    <citation type="submission" date="2023-03" db="UniProtKB">
        <authorList>
            <consortium name="EnsemblPlants"/>
        </authorList>
    </citation>
    <scope>IDENTIFICATION</scope>
</reference>
<dbReference type="Gramene" id="MELO3C033992.2.1">
    <property type="protein sequence ID" value="MELO3C033992.2.1"/>
    <property type="gene ID" value="MELO3C033992.2"/>
</dbReference>
<dbReference type="EnsemblPlants" id="MELO3C033992.2.1">
    <property type="protein sequence ID" value="MELO3C033992.2.1"/>
    <property type="gene ID" value="MELO3C033992.2"/>
</dbReference>